<protein>
    <submittedName>
        <fullName evidence="2">Uncharacterized protein</fullName>
    </submittedName>
</protein>
<name>A0ABR2LQK9_9ASPA</name>
<organism evidence="2 3">
    <name type="scientific">Platanthera guangdongensis</name>
    <dbReference type="NCBI Taxonomy" id="2320717"/>
    <lineage>
        <taxon>Eukaryota</taxon>
        <taxon>Viridiplantae</taxon>
        <taxon>Streptophyta</taxon>
        <taxon>Embryophyta</taxon>
        <taxon>Tracheophyta</taxon>
        <taxon>Spermatophyta</taxon>
        <taxon>Magnoliopsida</taxon>
        <taxon>Liliopsida</taxon>
        <taxon>Asparagales</taxon>
        <taxon>Orchidaceae</taxon>
        <taxon>Orchidoideae</taxon>
        <taxon>Orchideae</taxon>
        <taxon>Orchidinae</taxon>
        <taxon>Platanthera</taxon>
    </lineage>
</organism>
<sequence>MRDYTTPTVGSIYPGFGPAMTNQQFEIKPAILNIIRNNAQFSRMATEDAHLHLQNSPKFAPRSALRWNPRRKQSSSASSLFH</sequence>
<evidence type="ECO:0000313" key="2">
    <source>
        <dbReference type="EMBL" id="KAK8947711.1"/>
    </source>
</evidence>
<dbReference type="Proteomes" id="UP001412067">
    <property type="component" value="Unassembled WGS sequence"/>
</dbReference>
<proteinExistence type="predicted"/>
<accession>A0ABR2LQK9</accession>
<keyword evidence="3" id="KW-1185">Reference proteome</keyword>
<dbReference type="EMBL" id="JBBWWR010000016">
    <property type="protein sequence ID" value="KAK8947711.1"/>
    <property type="molecule type" value="Genomic_DNA"/>
</dbReference>
<gene>
    <name evidence="2" type="ORF">KSP40_PGU017199</name>
</gene>
<comment type="caution">
    <text evidence="2">The sequence shown here is derived from an EMBL/GenBank/DDBJ whole genome shotgun (WGS) entry which is preliminary data.</text>
</comment>
<evidence type="ECO:0000313" key="3">
    <source>
        <dbReference type="Proteomes" id="UP001412067"/>
    </source>
</evidence>
<reference evidence="2 3" key="1">
    <citation type="journal article" date="2022" name="Nat. Plants">
        <title>Genomes of leafy and leafless Platanthera orchids illuminate the evolution of mycoheterotrophy.</title>
        <authorList>
            <person name="Li M.H."/>
            <person name="Liu K.W."/>
            <person name="Li Z."/>
            <person name="Lu H.C."/>
            <person name="Ye Q.L."/>
            <person name="Zhang D."/>
            <person name="Wang J.Y."/>
            <person name="Li Y.F."/>
            <person name="Zhong Z.M."/>
            <person name="Liu X."/>
            <person name="Yu X."/>
            <person name="Liu D.K."/>
            <person name="Tu X.D."/>
            <person name="Liu B."/>
            <person name="Hao Y."/>
            <person name="Liao X.Y."/>
            <person name="Jiang Y.T."/>
            <person name="Sun W.H."/>
            <person name="Chen J."/>
            <person name="Chen Y.Q."/>
            <person name="Ai Y."/>
            <person name="Zhai J.W."/>
            <person name="Wu S.S."/>
            <person name="Zhou Z."/>
            <person name="Hsiao Y.Y."/>
            <person name="Wu W.L."/>
            <person name="Chen Y.Y."/>
            <person name="Lin Y.F."/>
            <person name="Hsu J.L."/>
            <person name="Li C.Y."/>
            <person name="Wang Z.W."/>
            <person name="Zhao X."/>
            <person name="Zhong W.Y."/>
            <person name="Ma X.K."/>
            <person name="Ma L."/>
            <person name="Huang J."/>
            <person name="Chen G.Z."/>
            <person name="Huang M.Z."/>
            <person name="Huang L."/>
            <person name="Peng D.H."/>
            <person name="Luo Y.B."/>
            <person name="Zou S.Q."/>
            <person name="Chen S.P."/>
            <person name="Lan S."/>
            <person name="Tsai W.C."/>
            <person name="Van de Peer Y."/>
            <person name="Liu Z.J."/>
        </authorList>
    </citation>
    <scope>NUCLEOTIDE SEQUENCE [LARGE SCALE GENOMIC DNA]</scope>
    <source>
        <strain evidence="2">Lor288</strain>
    </source>
</reference>
<evidence type="ECO:0000256" key="1">
    <source>
        <dbReference type="SAM" id="MobiDB-lite"/>
    </source>
</evidence>
<feature type="region of interest" description="Disordered" evidence="1">
    <location>
        <begin position="62"/>
        <end position="82"/>
    </location>
</feature>